<name>A0A7G9GS01_9FIRM</name>
<feature type="transmembrane region" description="Helical" evidence="1">
    <location>
        <begin position="51"/>
        <end position="75"/>
    </location>
</feature>
<keyword evidence="3" id="KW-1185">Reference proteome</keyword>
<evidence type="ECO:0000313" key="3">
    <source>
        <dbReference type="Proteomes" id="UP000515856"/>
    </source>
</evidence>
<keyword evidence="1" id="KW-1133">Transmembrane helix</keyword>
<feature type="transmembrane region" description="Helical" evidence="1">
    <location>
        <begin position="12"/>
        <end position="31"/>
    </location>
</feature>
<feature type="transmembrane region" description="Helical" evidence="1">
    <location>
        <begin position="87"/>
        <end position="105"/>
    </location>
</feature>
<reference evidence="2 3" key="1">
    <citation type="submission" date="2020-08" db="EMBL/GenBank/DDBJ databases">
        <authorList>
            <person name="Liu C."/>
            <person name="Sun Q."/>
        </authorList>
    </citation>
    <scope>NUCLEOTIDE SEQUENCE [LARGE SCALE GENOMIC DNA]</scope>
    <source>
        <strain evidence="2 3">NSJ-61</strain>
    </source>
</reference>
<evidence type="ECO:0000313" key="2">
    <source>
        <dbReference type="EMBL" id="QNM13583.1"/>
    </source>
</evidence>
<accession>A0A7G9GS01</accession>
<dbReference type="EMBL" id="CP060636">
    <property type="protein sequence ID" value="QNM13583.1"/>
    <property type="molecule type" value="Genomic_DNA"/>
</dbReference>
<protein>
    <submittedName>
        <fullName evidence="2">DUF3021 domain-containing protein</fullName>
    </submittedName>
</protein>
<proteinExistence type="predicted"/>
<evidence type="ECO:0000256" key="1">
    <source>
        <dbReference type="SAM" id="Phobius"/>
    </source>
</evidence>
<dbReference type="KEGG" id="ehn:H9Q80_06445"/>
<keyword evidence="1" id="KW-0812">Transmembrane</keyword>
<organism evidence="2 3">
    <name type="scientific">[Eubacterium] hominis</name>
    <dbReference type="NCBI Taxonomy" id="2764325"/>
    <lineage>
        <taxon>Bacteria</taxon>
        <taxon>Bacillati</taxon>
        <taxon>Bacillota</taxon>
        <taxon>Erysipelotrichia</taxon>
        <taxon>Erysipelotrichales</taxon>
        <taxon>Erysipelotrichaceae</taxon>
        <taxon>Amedibacillus</taxon>
    </lineage>
</organism>
<gene>
    <name evidence="2" type="ORF">H9Q80_06445</name>
</gene>
<feature type="transmembrane region" description="Helical" evidence="1">
    <location>
        <begin position="111"/>
        <end position="135"/>
    </location>
</feature>
<dbReference type="Proteomes" id="UP000515856">
    <property type="component" value="Chromosome"/>
</dbReference>
<keyword evidence="1" id="KW-0472">Membrane</keyword>
<dbReference type="RefSeq" id="WP_117452635.1">
    <property type="nucleotide sequence ID" value="NZ_CP060636.1"/>
</dbReference>
<dbReference type="InterPro" id="IPR021560">
    <property type="entry name" value="DUF3021"/>
</dbReference>
<dbReference type="Pfam" id="PF11457">
    <property type="entry name" value="DUF3021"/>
    <property type="match status" value="1"/>
</dbReference>
<dbReference type="AlphaFoldDB" id="A0A7G9GS01"/>
<sequence length="156" mass="18198">MKKQMILRGLLGFPLGIAIGYVITIIISLIWAHGYYSPVIPDLIDYVGSEIYAVILQTFLCGVMGSGFAMASMIWEHEEWSIAKQTGLYFMISAMLMLPIAYVLNWMEHTFMGFITYLSIFIFIFVIVWLTQYFIWKIKIKRLNRGVYHLKKKYTE</sequence>